<organism evidence="1 2">
    <name type="scientific">Hydrogenophaga crocea</name>
    <dbReference type="NCBI Taxonomy" id="2716225"/>
    <lineage>
        <taxon>Bacteria</taxon>
        <taxon>Pseudomonadati</taxon>
        <taxon>Pseudomonadota</taxon>
        <taxon>Betaproteobacteria</taxon>
        <taxon>Burkholderiales</taxon>
        <taxon>Comamonadaceae</taxon>
        <taxon>Hydrogenophaga</taxon>
    </lineage>
</organism>
<dbReference type="RefSeq" id="WP_166229358.1">
    <property type="nucleotide sequence ID" value="NZ_CP049989.1"/>
</dbReference>
<name>A0A6G8IKZ5_9BURK</name>
<keyword evidence="2" id="KW-1185">Reference proteome</keyword>
<evidence type="ECO:0000313" key="1">
    <source>
        <dbReference type="EMBL" id="QIM53902.1"/>
    </source>
</evidence>
<sequence>MLAPATNEDEEHMMRGFAGMGLALLLGLLTGCATIEPAVQTTAKPETGMAYVAGQFSRSNSGGFAFVLQNLDSNAEYSMSLGEDGTWPKDVKDQVLAVKLPPGRYAVKQWFTYGTLTKERSRSHAVSNTELSRPFQVASGSVLFLGGFSADTVTRGNQIFWTIKPRLLKEDEAQTAFQSAYPALAALPFECHMCISPLLPPWMVPKDR</sequence>
<proteinExistence type="predicted"/>
<dbReference type="AlphaFoldDB" id="A0A6G8IKZ5"/>
<accession>A0A6G8IKZ5</accession>
<evidence type="ECO:0008006" key="3">
    <source>
        <dbReference type="Google" id="ProtNLM"/>
    </source>
</evidence>
<gene>
    <name evidence="1" type="ORF">G9Q37_17935</name>
</gene>
<evidence type="ECO:0000313" key="2">
    <source>
        <dbReference type="Proteomes" id="UP000503162"/>
    </source>
</evidence>
<dbReference type="EMBL" id="CP049989">
    <property type="protein sequence ID" value="QIM53902.1"/>
    <property type="molecule type" value="Genomic_DNA"/>
</dbReference>
<reference evidence="1 2" key="1">
    <citation type="submission" date="2020-03" db="EMBL/GenBank/DDBJ databases">
        <title>Hydrogenophaga sp. nov. isolated from cyanobacterial mat.</title>
        <authorList>
            <person name="Thorat V."/>
            <person name="Kirdat K."/>
            <person name="Tiwarekar B."/>
            <person name="Costa E.D."/>
            <person name="Yadav A."/>
        </authorList>
    </citation>
    <scope>NUCLEOTIDE SEQUENCE [LARGE SCALE GENOMIC DNA]</scope>
    <source>
        <strain evidence="1 2">BA0156</strain>
    </source>
</reference>
<dbReference type="KEGG" id="hcz:G9Q37_17935"/>
<dbReference type="Proteomes" id="UP000503162">
    <property type="component" value="Chromosome"/>
</dbReference>
<protein>
    <recommendedName>
        <fullName evidence="3">DUF2846 domain-containing protein</fullName>
    </recommendedName>
</protein>